<evidence type="ECO:0000256" key="2">
    <source>
        <dbReference type="ARBA" id="ARBA00012962"/>
    </source>
</evidence>
<evidence type="ECO:0000256" key="4">
    <source>
        <dbReference type="ARBA" id="ARBA00023002"/>
    </source>
</evidence>
<dbReference type="InterPro" id="IPR006151">
    <property type="entry name" value="Shikm_DH/Glu-tRNA_Rdtase"/>
</dbReference>
<dbReference type="PANTHER" id="PTHR21089">
    <property type="entry name" value="SHIKIMATE DEHYDROGENASE"/>
    <property type="match status" value="1"/>
</dbReference>
<dbReference type="AlphaFoldDB" id="A0A261VF36"/>
<reference evidence="10" key="1">
    <citation type="submission" date="2017-05" db="EMBL/GenBank/DDBJ databases">
        <title>Complete and WGS of Bordetella genogroups.</title>
        <authorList>
            <person name="Spilker T."/>
            <person name="Lipuma J."/>
        </authorList>
    </citation>
    <scope>NUCLEOTIDE SEQUENCE [LARGE SCALE GENOMIC DNA]</scope>
    <source>
        <strain evidence="10">AU8256</strain>
    </source>
</reference>
<name>A0A261VF36_9BORD</name>
<proteinExistence type="predicted"/>
<dbReference type="GO" id="GO:0050661">
    <property type="term" value="F:NADP binding"/>
    <property type="evidence" value="ECO:0007669"/>
    <property type="project" value="TreeGrafter"/>
</dbReference>
<dbReference type="Gene3D" id="3.40.50.720">
    <property type="entry name" value="NAD(P)-binding Rossmann-like Domain"/>
    <property type="match status" value="1"/>
</dbReference>
<feature type="domain" description="Quinate/shikimate 5-dehydrogenase/glutamyl-tRNA reductase" evidence="7">
    <location>
        <begin position="129"/>
        <end position="179"/>
    </location>
</feature>
<dbReference type="GO" id="GO:0019632">
    <property type="term" value="P:shikimate metabolic process"/>
    <property type="evidence" value="ECO:0007669"/>
    <property type="project" value="TreeGrafter"/>
</dbReference>
<keyword evidence="5" id="KW-0057">Aromatic amino acid biosynthesis</keyword>
<comment type="caution">
    <text evidence="9">The sequence shown here is derived from an EMBL/GenBank/DDBJ whole genome shotgun (WGS) entry which is preliminary data.</text>
</comment>
<accession>A0A261VF36</accession>
<dbReference type="GO" id="GO:0005829">
    <property type="term" value="C:cytosol"/>
    <property type="evidence" value="ECO:0007669"/>
    <property type="project" value="TreeGrafter"/>
</dbReference>
<dbReference type="EC" id="1.1.1.25" evidence="2"/>
<keyword evidence="4" id="KW-0560">Oxidoreductase</keyword>
<organism evidence="9 10">
    <name type="scientific">Bordetella genomosp. 2</name>
    <dbReference type="NCBI Taxonomy" id="1983456"/>
    <lineage>
        <taxon>Bacteria</taxon>
        <taxon>Pseudomonadati</taxon>
        <taxon>Pseudomonadota</taxon>
        <taxon>Betaproteobacteria</taxon>
        <taxon>Burkholderiales</taxon>
        <taxon>Alcaligenaceae</taxon>
        <taxon>Bordetella</taxon>
    </lineage>
</organism>
<dbReference type="Pfam" id="PF08501">
    <property type="entry name" value="Shikimate_dh_N"/>
    <property type="match status" value="1"/>
</dbReference>
<dbReference type="GO" id="GO:0009073">
    <property type="term" value="P:aromatic amino acid family biosynthetic process"/>
    <property type="evidence" value="ECO:0007669"/>
    <property type="project" value="UniProtKB-KW"/>
</dbReference>
<dbReference type="InterPro" id="IPR046346">
    <property type="entry name" value="Aminoacid_DH-like_N_sf"/>
</dbReference>
<sequence>MSDTEPKTITGNTRLYGILADPIYHVKTPQRLNAYFAQIGHDGVCVPIHVKPEGLAAVVAGLRQMENLGGVIVTMPHKAEVLALCDEASEVTRQIGAANVLSRGPDGRLTAHMLDGEGFVRGLLEAGREVRGKSAYMAGAGGAANAIAFALVAAGAARLTLANRTRSKAEDLRQRILSVYPQARIDIGTPDPSGHDLVVNATSLGMAPEHPLPLDAERLQPAQLVCEVIMQPKDTPLLLAAQARGCPVHYGAPMLACQIPLMARALGVPGA</sequence>
<evidence type="ECO:0000256" key="3">
    <source>
        <dbReference type="ARBA" id="ARBA00022857"/>
    </source>
</evidence>
<dbReference type="InterPro" id="IPR036291">
    <property type="entry name" value="NAD(P)-bd_dom_sf"/>
</dbReference>
<dbReference type="InterPro" id="IPR013708">
    <property type="entry name" value="Shikimate_DH-bd_N"/>
</dbReference>
<evidence type="ECO:0000256" key="1">
    <source>
        <dbReference type="ARBA" id="ARBA00004871"/>
    </source>
</evidence>
<dbReference type="Proteomes" id="UP000215633">
    <property type="component" value="Unassembled WGS sequence"/>
</dbReference>
<evidence type="ECO:0000259" key="7">
    <source>
        <dbReference type="Pfam" id="PF01488"/>
    </source>
</evidence>
<dbReference type="RefSeq" id="WP_094807799.1">
    <property type="nucleotide sequence ID" value="NZ_NEVT01000008.1"/>
</dbReference>
<evidence type="ECO:0000256" key="6">
    <source>
        <dbReference type="ARBA" id="ARBA00049442"/>
    </source>
</evidence>
<keyword evidence="10" id="KW-1185">Reference proteome</keyword>
<comment type="catalytic activity">
    <reaction evidence="6">
        <text>shikimate + NADP(+) = 3-dehydroshikimate + NADPH + H(+)</text>
        <dbReference type="Rhea" id="RHEA:17737"/>
        <dbReference type="ChEBI" id="CHEBI:15378"/>
        <dbReference type="ChEBI" id="CHEBI:16630"/>
        <dbReference type="ChEBI" id="CHEBI:36208"/>
        <dbReference type="ChEBI" id="CHEBI:57783"/>
        <dbReference type="ChEBI" id="CHEBI:58349"/>
        <dbReference type="EC" id="1.1.1.25"/>
    </reaction>
</comment>
<evidence type="ECO:0000259" key="8">
    <source>
        <dbReference type="Pfam" id="PF08501"/>
    </source>
</evidence>
<comment type="pathway">
    <text evidence="1">Metabolic intermediate biosynthesis; chorismate biosynthesis; chorismate from D-erythrose 4-phosphate and phosphoenolpyruvate: step 4/7.</text>
</comment>
<dbReference type="Gene3D" id="3.40.50.10860">
    <property type="entry name" value="Leucine Dehydrogenase, chain A, domain 1"/>
    <property type="match status" value="1"/>
</dbReference>
<dbReference type="Pfam" id="PF01488">
    <property type="entry name" value="Shikimate_DH"/>
    <property type="match status" value="1"/>
</dbReference>
<keyword evidence="3" id="KW-0521">NADP</keyword>
<dbReference type="UniPathway" id="UPA00053">
    <property type="reaction ID" value="UER00087"/>
</dbReference>
<protein>
    <recommendedName>
        <fullName evidence="2">shikimate dehydrogenase (NADP(+))</fullName>
        <ecNumber evidence="2">1.1.1.25</ecNumber>
    </recommendedName>
</protein>
<dbReference type="InterPro" id="IPR022893">
    <property type="entry name" value="Shikimate_DH_fam"/>
</dbReference>
<evidence type="ECO:0000313" key="9">
    <source>
        <dbReference type="EMBL" id="OZI72744.1"/>
    </source>
</evidence>
<keyword evidence="5" id="KW-0028">Amino-acid biosynthesis</keyword>
<dbReference type="GO" id="GO:0009423">
    <property type="term" value="P:chorismate biosynthetic process"/>
    <property type="evidence" value="ECO:0007669"/>
    <property type="project" value="UniProtKB-UniPathway"/>
</dbReference>
<dbReference type="SUPFAM" id="SSF53223">
    <property type="entry name" value="Aminoacid dehydrogenase-like, N-terminal domain"/>
    <property type="match status" value="1"/>
</dbReference>
<evidence type="ECO:0000256" key="5">
    <source>
        <dbReference type="ARBA" id="ARBA00023141"/>
    </source>
</evidence>
<dbReference type="PANTHER" id="PTHR21089:SF1">
    <property type="entry name" value="BIFUNCTIONAL 3-DEHYDROQUINATE DEHYDRATASE_SHIKIMATE DEHYDROGENASE, CHLOROPLASTIC"/>
    <property type="match status" value="1"/>
</dbReference>
<gene>
    <name evidence="9" type="ORF">CAL24_20950</name>
</gene>
<dbReference type="EMBL" id="NEVT01000008">
    <property type="protein sequence ID" value="OZI72744.1"/>
    <property type="molecule type" value="Genomic_DNA"/>
</dbReference>
<dbReference type="SUPFAM" id="SSF51735">
    <property type="entry name" value="NAD(P)-binding Rossmann-fold domains"/>
    <property type="match status" value="1"/>
</dbReference>
<feature type="domain" description="Shikimate dehydrogenase substrate binding N-terminal" evidence="8">
    <location>
        <begin position="18"/>
        <end position="101"/>
    </location>
</feature>
<evidence type="ECO:0000313" key="10">
    <source>
        <dbReference type="Proteomes" id="UP000215633"/>
    </source>
</evidence>
<dbReference type="GO" id="GO:0004764">
    <property type="term" value="F:shikimate 3-dehydrogenase (NADP+) activity"/>
    <property type="evidence" value="ECO:0007669"/>
    <property type="project" value="UniProtKB-EC"/>
</dbReference>